<evidence type="ECO:0000256" key="1">
    <source>
        <dbReference type="ARBA" id="ARBA00001933"/>
    </source>
</evidence>
<dbReference type="Gene3D" id="3.40.640.10">
    <property type="entry name" value="Type I PLP-dependent aspartate aminotransferase-like (Major domain)"/>
    <property type="match status" value="1"/>
</dbReference>
<dbReference type="GO" id="GO:0030170">
    <property type="term" value="F:pyridoxal phosphate binding"/>
    <property type="evidence" value="ECO:0007669"/>
    <property type="project" value="InterPro"/>
</dbReference>
<dbReference type="PANTHER" id="PTHR43807:SF20">
    <property type="entry name" value="FI04487P"/>
    <property type="match status" value="1"/>
</dbReference>
<evidence type="ECO:0000313" key="7">
    <source>
        <dbReference type="EMBL" id="QCX41132.1"/>
    </source>
</evidence>
<dbReference type="Pfam" id="PF00155">
    <property type="entry name" value="Aminotran_1_2"/>
    <property type="match status" value="1"/>
</dbReference>
<dbReference type="KEGG" id="fbe:FF125_20510"/>
<feature type="domain" description="Aminotransferase class I/classII large" evidence="6">
    <location>
        <begin position="27"/>
        <end position="374"/>
    </location>
</feature>
<reference evidence="7 8" key="1">
    <citation type="submission" date="2019-05" db="EMBL/GenBank/DDBJ databases">
        <title>Algicella ahnfeltiae gen. nov., sp. nov., a novel marine bacterium of the family Flavobacteriaceae isolated from a red alga.</title>
        <authorList>
            <person name="Nedashkovskaya O.I."/>
            <person name="Kukhlevskiy A.D."/>
            <person name="Kim S.-G."/>
            <person name="Zhukova N.V."/>
            <person name="Mikhailov V.V."/>
        </authorList>
    </citation>
    <scope>NUCLEOTIDE SEQUENCE [LARGE SCALE GENOMIC DNA]</scope>
    <source>
        <strain evidence="7 8">10Alg115</strain>
    </source>
</reference>
<comment type="similarity">
    <text evidence="2">Belongs to the class-I pyridoxal-phosphate-dependent aminotransferase family.</text>
</comment>
<dbReference type="GO" id="GO:0016212">
    <property type="term" value="F:kynurenine-oxoglutarate transaminase activity"/>
    <property type="evidence" value="ECO:0007669"/>
    <property type="project" value="TreeGrafter"/>
</dbReference>
<keyword evidence="4 7" id="KW-0808">Transferase</keyword>
<dbReference type="SUPFAM" id="SSF53383">
    <property type="entry name" value="PLP-dependent transferases"/>
    <property type="match status" value="1"/>
</dbReference>
<evidence type="ECO:0000259" key="6">
    <source>
        <dbReference type="Pfam" id="PF00155"/>
    </source>
</evidence>
<evidence type="ECO:0000256" key="5">
    <source>
        <dbReference type="ARBA" id="ARBA00022898"/>
    </source>
</evidence>
<dbReference type="NCBIfam" id="NF009079">
    <property type="entry name" value="PRK12414.1"/>
    <property type="match status" value="1"/>
</dbReference>
<dbReference type="Proteomes" id="UP000306229">
    <property type="component" value="Chromosome"/>
</dbReference>
<dbReference type="InterPro" id="IPR015424">
    <property type="entry name" value="PyrdxlP-dep_Trfase"/>
</dbReference>
<gene>
    <name evidence="7" type="ORF">FF125_20510</name>
</gene>
<dbReference type="InterPro" id="IPR015421">
    <property type="entry name" value="PyrdxlP-dep_Trfase_major"/>
</dbReference>
<dbReference type="AlphaFoldDB" id="A0A5B7U2K4"/>
<dbReference type="NCBIfam" id="NF006569">
    <property type="entry name" value="PRK09082.1"/>
    <property type="match status" value="1"/>
</dbReference>
<keyword evidence="5" id="KW-0663">Pyridoxal phosphate</keyword>
<keyword evidence="3 7" id="KW-0032">Aminotransferase</keyword>
<dbReference type="InterPro" id="IPR051326">
    <property type="entry name" value="Kynurenine-oxoglutarate_AT"/>
</dbReference>
<dbReference type="PANTHER" id="PTHR43807">
    <property type="entry name" value="FI04487P"/>
    <property type="match status" value="1"/>
</dbReference>
<sequence>MQINSKLPSLKTTIFTIMNTLAKEHNAINLSQGFPDFDTDSKLLNLVTKAMHSGYNQYAPMAGVFELSEQIAKKMNRLYGAKYHPDTEITVTVGATQAIFTIIASFIRKDDEVLIFKPAYDCYEPAIELHNGKPIYVQLKAPTYKINWQEVKEKITAKTKMIIINTPHNPSGSLWSSMDMLALEKLVKDTNIIVLSDEVYEHIIFDELDHQSACKYSHLKERTFVVGSFGKTFHNTGWKIGYCAAPADLMNEFRKVHQFNVFCANHPMQIAFAEYLKVDSHYRNLSPFYQDKRDLFLNEIKDSRFKFIPSKGTYFQLLDYSAISDEGDIDFVKRLAIEYKIAAIPVSVFNSDNMDQKMIRFCFAKKDETLKMATNILTKI</sequence>
<proteinExistence type="inferred from homology"/>
<evidence type="ECO:0000256" key="4">
    <source>
        <dbReference type="ARBA" id="ARBA00022679"/>
    </source>
</evidence>
<keyword evidence="8" id="KW-1185">Reference proteome</keyword>
<evidence type="ECO:0000313" key="8">
    <source>
        <dbReference type="Proteomes" id="UP000306229"/>
    </source>
</evidence>
<organism evidence="7 8">
    <name type="scientific">Aureibaculum algae</name>
    <dbReference type="NCBI Taxonomy" id="2584122"/>
    <lineage>
        <taxon>Bacteria</taxon>
        <taxon>Pseudomonadati</taxon>
        <taxon>Bacteroidota</taxon>
        <taxon>Flavobacteriia</taxon>
        <taxon>Flavobacteriales</taxon>
        <taxon>Flavobacteriaceae</taxon>
        <taxon>Aureibaculum</taxon>
    </lineage>
</organism>
<dbReference type="InterPro" id="IPR015422">
    <property type="entry name" value="PyrdxlP-dep_Trfase_small"/>
</dbReference>
<protein>
    <submittedName>
        <fullName evidence="7">Aminotransferase class I/II-fold pyridoxal phosphate-dependent enzyme</fullName>
    </submittedName>
</protein>
<dbReference type="FunFam" id="3.40.640.10:FF:000033">
    <property type="entry name" value="Aspartate aminotransferase"/>
    <property type="match status" value="1"/>
</dbReference>
<dbReference type="InterPro" id="IPR004839">
    <property type="entry name" value="Aminotransferase_I/II_large"/>
</dbReference>
<evidence type="ECO:0000256" key="2">
    <source>
        <dbReference type="ARBA" id="ARBA00007441"/>
    </source>
</evidence>
<dbReference type="Gene3D" id="3.90.1150.10">
    <property type="entry name" value="Aspartate Aminotransferase, domain 1"/>
    <property type="match status" value="1"/>
</dbReference>
<name>A0A5B7U2K4_9FLAO</name>
<evidence type="ECO:0000256" key="3">
    <source>
        <dbReference type="ARBA" id="ARBA00022576"/>
    </source>
</evidence>
<dbReference type="CDD" id="cd00609">
    <property type="entry name" value="AAT_like"/>
    <property type="match status" value="1"/>
</dbReference>
<dbReference type="EMBL" id="CP040749">
    <property type="protein sequence ID" value="QCX41132.1"/>
    <property type="molecule type" value="Genomic_DNA"/>
</dbReference>
<accession>A0A5B7U2K4</accession>
<dbReference type="OrthoDB" id="9802328at2"/>
<comment type="cofactor">
    <cofactor evidence="1">
        <name>pyridoxal 5'-phosphate</name>
        <dbReference type="ChEBI" id="CHEBI:597326"/>
    </cofactor>
</comment>
<dbReference type="GO" id="GO:0005737">
    <property type="term" value="C:cytoplasm"/>
    <property type="evidence" value="ECO:0007669"/>
    <property type="project" value="TreeGrafter"/>
</dbReference>